<dbReference type="PANTHER" id="PTHR14087:SF7">
    <property type="entry name" value="THYMOCYTE NUCLEAR PROTEIN 1"/>
    <property type="match status" value="1"/>
</dbReference>
<dbReference type="KEGG" id="dph:EHF33_12185"/>
<evidence type="ECO:0000259" key="1">
    <source>
        <dbReference type="Pfam" id="PF01878"/>
    </source>
</evidence>
<dbReference type="InterPro" id="IPR002740">
    <property type="entry name" value="EVE_domain"/>
</dbReference>
<evidence type="ECO:0000313" key="3">
    <source>
        <dbReference type="Proteomes" id="UP000276417"/>
    </source>
</evidence>
<dbReference type="InterPro" id="IPR047197">
    <property type="entry name" value="THYN1-like_EVE"/>
</dbReference>
<proteinExistence type="predicted"/>
<evidence type="ECO:0000313" key="2">
    <source>
        <dbReference type="EMBL" id="AZI43411.1"/>
    </source>
</evidence>
<dbReference type="PANTHER" id="PTHR14087">
    <property type="entry name" value="THYMOCYTE NUCLEAR PROTEIN 1"/>
    <property type="match status" value="1"/>
</dbReference>
<dbReference type="Proteomes" id="UP000276417">
    <property type="component" value="Chromosome 1"/>
</dbReference>
<protein>
    <submittedName>
        <fullName evidence="2">EVE domain-containing protein</fullName>
    </submittedName>
</protein>
<dbReference type="OrthoDB" id="9791347at2"/>
<name>A0A3G8YP62_9DEIO</name>
<sequence>MKYWLLKSEPDVFGYPDLMRVSAEPWNGVRNYLARNYLRQMQVGDLCLFYHSQAKPTGIAGLAKVVRAAYPDNLQFELGSAYCDPKSTPDNPRWSMVDVAAFAELPRFLSLDDLRGIPELSEMRLLQKGNRLSVMPVSDDEFRVIVEAGGLKLEILEGSITKQSAEATQVG</sequence>
<dbReference type="RefSeq" id="WP_124871922.1">
    <property type="nucleotide sequence ID" value="NZ_CP034183.1"/>
</dbReference>
<dbReference type="InterPro" id="IPR052181">
    <property type="entry name" value="5hmC_binding"/>
</dbReference>
<gene>
    <name evidence="2" type="ORF">EHF33_12185</name>
</gene>
<dbReference type="AlphaFoldDB" id="A0A3G8YP62"/>
<reference evidence="2 3" key="1">
    <citation type="submission" date="2018-11" db="EMBL/GenBank/DDBJ databases">
        <title>Deinococcus shelandsis sp. nov., isolated from South Shetland Islands soil of Antarctica.</title>
        <authorList>
            <person name="Tian J."/>
        </authorList>
    </citation>
    <scope>NUCLEOTIDE SEQUENCE [LARGE SCALE GENOMIC DNA]</scope>
    <source>
        <strain evidence="2 3">S14-83T</strain>
    </source>
</reference>
<dbReference type="SUPFAM" id="SSF88697">
    <property type="entry name" value="PUA domain-like"/>
    <property type="match status" value="1"/>
</dbReference>
<accession>A0A3G8YP62</accession>
<dbReference type="Gene3D" id="3.10.590.10">
    <property type="entry name" value="ph1033 like domains"/>
    <property type="match status" value="1"/>
</dbReference>
<dbReference type="Pfam" id="PF01878">
    <property type="entry name" value="EVE"/>
    <property type="match status" value="1"/>
</dbReference>
<dbReference type="InterPro" id="IPR015947">
    <property type="entry name" value="PUA-like_sf"/>
</dbReference>
<dbReference type="EMBL" id="CP034183">
    <property type="protein sequence ID" value="AZI43411.1"/>
    <property type="molecule type" value="Genomic_DNA"/>
</dbReference>
<keyword evidence="3" id="KW-1185">Reference proteome</keyword>
<feature type="domain" description="EVE" evidence="1">
    <location>
        <begin position="2"/>
        <end position="147"/>
    </location>
</feature>
<dbReference type="CDD" id="cd21133">
    <property type="entry name" value="EVE"/>
    <property type="match status" value="1"/>
</dbReference>
<organism evidence="2 3">
    <name type="scientific">Deinococcus psychrotolerans</name>
    <dbReference type="NCBI Taxonomy" id="2489213"/>
    <lineage>
        <taxon>Bacteria</taxon>
        <taxon>Thermotogati</taxon>
        <taxon>Deinococcota</taxon>
        <taxon>Deinococci</taxon>
        <taxon>Deinococcales</taxon>
        <taxon>Deinococcaceae</taxon>
        <taxon>Deinococcus</taxon>
    </lineage>
</organism>